<keyword evidence="3" id="KW-1185">Reference proteome</keyword>
<proteinExistence type="predicted"/>
<dbReference type="Gene3D" id="3.90.930.1">
    <property type="match status" value="1"/>
</dbReference>
<dbReference type="RefSeq" id="WP_137639030.1">
    <property type="nucleotide sequence ID" value="NZ_BJDK01000001.1"/>
</dbReference>
<dbReference type="EMBL" id="JBHSSD010000009">
    <property type="protein sequence ID" value="MFC6163592.1"/>
    <property type="molecule type" value="Genomic_DNA"/>
</dbReference>
<sequence length="629" mass="70334">MKFFKSRHKQSSNNPQTADAATTVANQAAEFQSPAAIDAAPIISPAAASMKLDRYDLHTLVKKISTITTDYNQTRAQLQAQLFAELEEQRETRRTVKQDLAQTNHRIDDLNQQLAKALDNTDLTQQVASADEQLQTLQAQIDNQQVTLKTLTAQLVEQTKKQRALANQQQHLTTTRQRIVQTLHAEQDPLKLLAAVETYRTQLEQLAGQLQQVSAQQTATRAQQTQLTTATNVNKQQLQQLKKQLAAAQATKMAAKQAIQLRAGQQSQQLADLATQLDQLTANQQRATAHLAKLNTHIKLAKQQLLDWFGTTHQVRQLNTDNEHHYVVALDSFLPQQPDALVQTVTRLLAAGASTVGLYSALFDINLVAELEVWADQNQLDQQQLTIINPLYQLQNQGIATGEPVQLPTNIADQQWDAANHVRTVTLTDNRGQLKVDYQTDDDTRIKAISYLTNGHLIKRSFFNQHGLLAANALFDADGTLTQEQYYRLDGLVSLIVDYQAGQQVNVKLFNSSGIQTNTFTNTATFTTWWLAHYLPQPCAMVGLLENDTYQQLMQQPQIKAVPFISATYTHSAQLTTYLQQTTQTQFIVANYQTAQVVIQNSPGNLELLYLNPVYLPAQIDNPRQLASS</sequence>
<evidence type="ECO:0000313" key="2">
    <source>
        <dbReference type="EMBL" id="MFC6163592.1"/>
    </source>
</evidence>
<keyword evidence="1" id="KW-0175">Coiled coil</keyword>
<dbReference type="Proteomes" id="UP001596253">
    <property type="component" value="Unassembled WGS sequence"/>
</dbReference>
<evidence type="ECO:0000313" key="3">
    <source>
        <dbReference type="Proteomes" id="UP001596253"/>
    </source>
</evidence>
<name>A0ABW1R3Y6_9LACO</name>
<feature type="coiled-coil region" evidence="1">
    <location>
        <begin position="196"/>
        <end position="290"/>
    </location>
</feature>
<feature type="coiled-coil region" evidence="1">
    <location>
        <begin position="86"/>
        <end position="168"/>
    </location>
</feature>
<organism evidence="2 3">
    <name type="scientific">Lactiplantibacillus dongliensis</name>
    <dbReference type="NCBI Taxonomy" id="2559919"/>
    <lineage>
        <taxon>Bacteria</taxon>
        <taxon>Bacillati</taxon>
        <taxon>Bacillota</taxon>
        <taxon>Bacilli</taxon>
        <taxon>Lactobacillales</taxon>
        <taxon>Lactobacillaceae</taxon>
        <taxon>Lactiplantibacillus</taxon>
    </lineage>
</organism>
<evidence type="ECO:0000256" key="1">
    <source>
        <dbReference type="SAM" id="Coils"/>
    </source>
</evidence>
<accession>A0ABW1R3Y6</accession>
<reference evidence="3" key="1">
    <citation type="journal article" date="2019" name="Int. J. Syst. Evol. Microbiol.">
        <title>The Global Catalogue of Microorganisms (GCM) 10K type strain sequencing project: providing services to taxonomists for standard genome sequencing and annotation.</title>
        <authorList>
            <consortium name="The Broad Institute Genomics Platform"/>
            <consortium name="The Broad Institute Genome Sequencing Center for Infectious Disease"/>
            <person name="Wu L."/>
            <person name="Ma J."/>
        </authorList>
    </citation>
    <scope>NUCLEOTIDE SEQUENCE [LARGE SCALE GENOMIC DNA]</scope>
    <source>
        <strain evidence="3">CCM 8932</strain>
    </source>
</reference>
<comment type="caution">
    <text evidence="2">The sequence shown here is derived from an EMBL/GenBank/DDBJ whole genome shotgun (WGS) entry which is preliminary data.</text>
</comment>
<gene>
    <name evidence="2" type="ORF">ACFP3T_02760</name>
</gene>
<protein>
    <submittedName>
        <fullName evidence="2">Uncharacterized protein</fullName>
    </submittedName>
</protein>